<accession>A0A3N4RKU0</accession>
<evidence type="ECO:0000256" key="1">
    <source>
        <dbReference type="SAM" id="MobiDB-lite"/>
    </source>
</evidence>
<sequence length="199" mass="19611">MTILLQSLLAAADAVAVAGVLGGTGSAHELTGTFSVFGHHVTGSTGMPLLRGVVVGAVAVLGLASLLVGARDAAAAADGYRDEFARQREALPRSPTAPGSRPPAAGRGGRVAAGRPALVGPGAAPPRHGARAVGGVGSVRASRGGPRGRSAAVAVRIGRSGAVVRSRVRLPGREADRREVVPEPVEQTANAGAGPVPDA</sequence>
<evidence type="ECO:0000256" key="2">
    <source>
        <dbReference type="SAM" id="Phobius"/>
    </source>
</evidence>
<keyword evidence="4" id="KW-1185">Reference proteome</keyword>
<name>A0A3N4RKU0_9ACTN</name>
<reference evidence="3 4" key="1">
    <citation type="submission" date="2018-11" db="EMBL/GenBank/DDBJ databases">
        <title>Sequencing the genomes of 1000 actinobacteria strains.</title>
        <authorList>
            <person name="Klenk H.-P."/>
        </authorList>
    </citation>
    <scope>NUCLEOTIDE SEQUENCE [LARGE SCALE GENOMIC DNA]</scope>
    <source>
        <strain evidence="3 4">DSM 44781</strain>
    </source>
</reference>
<feature type="region of interest" description="Disordered" evidence="1">
    <location>
        <begin position="170"/>
        <end position="199"/>
    </location>
</feature>
<dbReference type="AlphaFoldDB" id="A0A3N4RKU0"/>
<feature type="region of interest" description="Disordered" evidence="1">
    <location>
        <begin position="87"/>
        <end position="152"/>
    </location>
</feature>
<keyword evidence="2" id="KW-0472">Membrane</keyword>
<evidence type="ECO:0000313" key="4">
    <source>
        <dbReference type="Proteomes" id="UP000266906"/>
    </source>
</evidence>
<protein>
    <submittedName>
        <fullName evidence="3">Uncharacterized protein</fullName>
    </submittedName>
</protein>
<feature type="compositionally biased region" description="Basic and acidic residues" evidence="1">
    <location>
        <begin position="171"/>
        <end position="181"/>
    </location>
</feature>
<feature type="transmembrane region" description="Helical" evidence="2">
    <location>
        <begin position="49"/>
        <end position="70"/>
    </location>
</feature>
<feature type="compositionally biased region" description="Low complexity" evidence="1">
    <location>
        <begin position="138"/>
        <end position="152"/>
    </location>
</feature>
<dbReference type="Proteomes" id="UP000266906">
    <property type="component" value="Unassembled WGS sequence"/>
</dbReference>
<feature type="compositionally biased region" description="Low complexity" evidence="1">
    <location>
        <begin position="92"/>
        <end position="105"/>
    </location>
</feature>
<proteinExistence type="predicted"/>
<gene>
    <name evidence="3" type="ORF">EDD38_0030</name>
</gene>
<keyword evidence="2" id="KW-0812">Transmembrane</keyword>
<comment type="caution">
    <text evidence="3">The sequence shown here is derived from an EMBL/GenBank/DDBJ whole genome shotgun (WGS) entry which is preliminary data.</text>
</comment>
<dbReference type="EMBL" id="RKQG01000001">
    <property type="protein sequence ID" value="RPE31799.1"/>
    <property type="molecule type" value="Genomic_DNA"/>
</dbReference>
<keyword evidence="2" id="KW-1133">Transmembrane helix</keyword>
<evidence type="ECO:0000313" key="3">
    <source>
        <dbReference type="EMBL" id="RPE31799.1"/>
    </source>
</evidence>
<feature type="compositionally biased region" description="Low complexity" evidence="1">
    <location>
        <begin position="112"/>
        <end position="131"/>
    </location>
</feature>
<organism evidence="3 4">
    <name type="scientific">Kitasatospora cineracea</name>
    <dbReference type="NCBI Taxonomy" id="88074"/>
    <lineage>
        <taxon>Bacteria</taxon>
        <taxon>Bacillati</taxon>
        <taxon>Actinomycetota</taxon>
        <taxon>Actinomycetes</taxon>
        <taxon>Kitasatosporales</taxon>
        <taxon>Streptomycetaceae</taxon>
        <taxon>Kitasatospora</taxon>
    </lineage>
</organism>